<dbReference type="RefSeq" id="WP_128745131.1">
    <property type="nucleotide sequence ID" value="NZ_CP035281.1"/>
</dbReference>
<evidence type="ECO:0000313" key="3">
    <source>
        <dbReference type="Proteomes" id="UP000287601"/>
    </source>
</evidence>
<organism evidence="2 3">
    <name type="scientific">Aminipila luticellarii</name>
    <dbReference type="NCBI Taxonomy" id="2507160"/>
    <lineage>
        <taxon>Bacteria</taxon>
        <taxon>Bacillati</taxon>
        <taxon>Bacillota</taxon>
        <taxon>Clostridia</taxon>
        <taxon>Peptostreptococcales</taxon>
        <taxon>Anaerovoracaceae</taxon>
        <taxon>Aminipila</taxon>
    </lineage>
</organism>
<evidence type="ECO:0000313" key="2">
    <source>
        <dbReference type="EMBL" id="QAT42481.1"/>
    </source>
</evidence>
<reference evidence="2 3" key="1">
    <citation type="submission" date="2019-01" db="EMBL/GenBank/DDBJ databases">
        <title>Draft genomes of a novel of Aminipila strains.</title>
        <authorList>
            <person name="Ma S."/>
        </authorList>
    </citation>
    <scope>NUCLEOTIDE SEQUENCE [LARGE SCALE GENOMIC DNA]</scope>
    <source>
        <strain evidence="3">JN-39</strain>
    </source>
</reference>
<sequence length="191" mass="20787">MKKILRSRMMIFVMAVAMVFATSATAFAGSITPVTPTYPISVNVQFEATEGTVTDINDVDHDIPAIAVSKTVEYASAGAFSTEFPVDAGAVHELAGYPTVMDAIYNAYHQYSPSMAGFTMGWDTYSTPNGAYITTLFNIGTITESSTSNSWKGYSWSIYLNGTLTSLYASNVQIKDGDVVRVVYQENTETW</sequence>
<dbReference type="KEGG" id="amij:EQM06_04120"/>
<evidence type="ECO:0000256" key="1">
    <source>
        <dbReference type="SAM" id="SignalP"/>
    </source>
</evidence>
<keyword evidence="1" id="KW-0732">Signal</keyword>
<feature type="signal peptide" evidence="1">
    <location>
        <begin position="1"/>
        <end position="28"/>
    </location>
</feature>
<name>A0A410PU35_9FIRM</name>
<gene>
    <name evidence="2" type="ORF">EQM06_04120</name>
</gene>
<keyword evidence="3" id="KW-1185">Reference proteome</keyword>
<accession>A0A410PU35</accession>
<dbReference type="OrthoDB" id="2088276at2"/>
<feature type="chain" id="PRO_5018994251" description="DUF4430 domain-containing protein" evidence="1">
    <location>
        <begin position="29"/>
        <end position="191"/>
    </location>
</feature>
<evidence type="ECO:0008006" key="4">
    <source>
        <dbReference type="Google" id="ProtNLM"/>
    </source>
</evidence>
<protein>
    <recommendedName>
        <fullName evidence="4">DUF4430 domain-containing protein</fullName>
    </recommendedName>
</protein>
<proteinExistence type="predicted"/>
<dbReference type="Proteomes" id="UP000287601">
    <property type="component" value="Chromosome"/>
</dbReference>
<dbReference type="AlphaFoldDB" id="A0A410PU35"/>
<dbReference type="EMBL" id="CP035281">
    <property type="protein sequence ID" value="QAT42481.1"/>
    <property type="molecule type" value="Genomic_DNA"/>
</dbReference>